<dbReference type="OrthoDB" id="781564at2759"/>
<comment type="caution">
    <text evidence="2">The sequence shown here is derived from an EMBL/GenBank/DDBJ whole genome shotgun (WGS) entry which is preliminary data.</text>
</comment>
<evidence type="ECO:0000313" key="2">
    <source>
        <dbReference type="EMBL" id="KAF8413175.1"/>
    </source>
</evidence>
<organism evidence="2 3">
    <name type="scientific">Tetracentron sinense</name>
    <name type="common">Spur-leaf</name>
    <dbReference type="NCBI Taxonomy" id="13715"/>
    <lineage>
        <taxon>Eukaryota</taxon>
        <taxon>Viridiplantae</taxon>
        <taxon>Streptophyta</taxon>
        <taxon>Embryophyta</taxon>
        <taxon>Tracheophyta</taxon>
        <taxon>Spermatophyta</taxon>
        <taxon>Magnoliopsida</taxon>
        <taxon>Trochodendrales</taxon>
        <taxon>Trochodendraceae</taxon>
        <taxon>Tetracentron</taxon>
    </lineage>
</organism>
<feature type="region of interest" description="Disordered" evidence="1">
    <location>
        <begin position="66"/>
        <end position="99"/>
    </location>
</feature>
<gene>
    <name evidence="2" type="ORF">HHK36_001151</name>
</gene>
<dbReference type="OMA" id="DCMARID"/>
<evidence type="ECO:0000256" key="1">
    <source>
        <dbReference type="SAM" id="MobiDB-lite"/>
    </source>
</evidence>
<dbReference type="EMBL" id="JABCRI010000001">
    <property type="protein sequence ID" value="KAF8413175.1"/>
    <property type="molecule type" value="Genomic_DNA"/>
</dbReference>
<evidence type="ECO:0000313" key="3">
    <source>
        <dbReference type="Proteomes" id="UP000655225"/>
    </source>
</evidence>
<protein>
    <submittedName>
        <fullName evidence="2">Uncharacterized protein</fullName>
    </submittedName>
</protein>
<feature type="compositionally biased region" description="Basic and acidic residues" evidence="1">
    <location>
        <begin position="77"/>
        <end position="87"/>
    </location>
</feature>
<sequence>MANEPRTLKIRSSEDQGDIEELEKLEVEVNQMAQTILHHRATLPDHFQKTFTSVLAAQRPVIPHFDDIADPGISQHRNPDAGEHVESPKGSFLAEDDPESAEKKHLLKLKLSSNVSAMPTILKRMNEWVSMFDKLDAYSGITHPSFKRKRTS</sequence>
<reference evidence="2 3" key="1">
    <citation type="submission" date="2020-04" db="EMBL/GenBank/DDBJ databases">
        <title>Plant Genome Project.</title>
        <authorList>
            <person name="Zhang R.-G."/>
        </authorList>
    </citation>
    <scope>NUCLEOTIDE SEQUENCE [LARGE SCALE GENOMIC DNA]</scope>
    <source>
        <strain evidence="2">YNK0</strain>
        <tissue evidence="2">Leaf</tissue>
    </source>
</reference>
<keyword evidence="3" id="KW-1185">Reference proteome</keyword>
<dbReference type="PANTHER" id="PTHR36045:SF2">
    <property type="entry name" value="OS04G0558500 PROTEIN"/>
    <property type="match status" value="1"/>
</dbReference>
<dbReference type="Proteomes" id="UP000655225">
    <property type="component" value="Unassembled WGS sequence"/>
</dbReference>
<name>A0A834ZWS6_TETSI</name>
<proteinExistence type="predicted"/>
<accession>A0A834ZWS6</accession>
<dbReference type="PANTHER" id="PTHR36045">
    <property type="entry name" value="OS04G0558500 PROTEIN"/>
    <property type="match status" value="1"/>
</dbReference>
<dbReference type="AlphaFoldDB" id="A0A834ZWS6"/>